<dbReference type="OrthoDB" id="350133at2157"/>
<sequence length="156" mass="17953">MTTDDTLSENLINELDIEQLSAEQLEMVRDKIETELEKRTQDVDLTDSRTTDLVNDQWVNWRELSAHPNLKAVKPWILRVTGLHNKYGVDGEWLDKQQIDGDYHMDVSGLESGDVIKVSGASHTNRKHRYYRVTAIESGRLYHEKISESEAIEAVD</sequence>
<keyword evidence="2" id="KW-1185">Reference proteome</keyword>
<organism evidence="1 2">
    <name type="scientific">Natronobacterium haloterrestre</name>
    <name type="common">Halobiforma haloterrestris</name>
    <dbReference type="NCBI Taxonomy" id="148448"/>
    <lineage>
        <taxon>Archaea</taxon>
        <taxon>Methanobacteriati</taxon>
        <taxon>Methanobacteriota</taxon>
        <taxon>Stenosarchaea group</taxon>
        <taxon>Halobacteria</taxon>
        <taxon>Halobacteriales</taxon>
        <taxon>Natrialbaceae</taxon>
        <taxon>Natronobacterium</taxon>
    </lineage>
</organism>
<reference evidence="2" key="1">
    <citation type="submission" date="2016-10" db="EMBL/GenBank/DDBJ databases">
        <authorList>
            <person name="Varghese N."/>
            <person name="Submissions S."/>
        </authorList>
    </citation>
    <scope>NUCLEOTIDE SEQUENCE [LARGE SCALE GENOMIC DNA]</scope>
    <source>
        <strain evidence="2">DSM 13078</strain>
    </source>
</reference>
<name>A0A1I1LV19_NATHA</name>
<evidence type="ECO:0000313" key="1">
    <source>
        <dbReference type="EMBL" id="SFC74808.1"/>
    </source>
</evidence>
<dbReference type="RefSeq" id="WP_089790069.1">
    <property type="nucleotide sequence ID" value="NZ_FOKW01000020.1"/>
</dbReference>
<dbReference type="AlphaFoldDB" id="A0A1I1LV19"/>
<dbReference type="Proteomes" id="UP000199161">
    <property type="component" value="Unassembled WGS sequence"/>
</dbReference>
<protein>
    <submittedName>
        <fullName evidence="1">Uncharacterized protein</fullName>
    </submittedName>
</protein>
<accession>A0A1I1LV19</accession>
<evidence type="ECO:0000313" key="2">
    <source>
        <dbReference type="Proteomes" id="UP000199161"/>
    </source>
</evidence>
<proteinExistence type="predicted"/>
<dbReference type="EMBL" id="FOKW01000020">
    <property type="protein sequence ID" value="SFC74808.1"/>
    <property type="molecule type" value="Genomic_DNA"/>
</dbReference>
<gene>
    <name evidence="1" type="ORF">SAMN05444422_1207</name>
</gene>